<dbReference type="Pfam" id="PF18404">
    <property type="entry name" value="Glyco_transf_24"/>
    <property type="match status" value="1"/>
</dbReference>
<feature type="compositionally biased region" description="Basic and acidic residues" evidence="12">
    <location>
        <begin position="1219"/>
        <end position="1228"/>
    </location>
</feature>
<dbReference type="GO" id="GO:0036503">
    <property type="term" value="P:ERAD pathway"/>
    <property type="evidence" value="ECO:0007669"/>
    <property type="project" value="TreeGrafter"/>
</dbReference>
<comment type="similarity">
    <text evidence="4">Belongs to the glycosyltransferase 8 family.</text>
</comment>
<dbReference type="Pfam" id="PF18402">
    <property type="entry name" value="Thioredoxin_14"/>
    <property type="match status" value="1"/>
</dbReference>
<evidence type="ECO:0000256" key="6">
    <source>
        <dbReference type="ARBA" id="ARBA00022679"/>
    </source>
</evidence>
<evidence type="ECO:0000256" key="8">
    <source>
        <dbReference type="ARBA" id="ARBA00022824"/>
    </source>
</evidence>
<evidence type="ECO:0000256" key="4">
    <source>
        <dbReference type="ARBA" id="ARBA00006351"/>
    </source>
</evidence>
<reference evidence="17" key="1">
    <citation type="submission" date="2022-07" db="EMBL/GenBank/DDBJ databases">
        <authorList>
            <person name="Trinca V."/>
            <person name="Uliana J.V.C."/>
            <person name="Torres T.T."/>
            <person name="Ward R.J."/>
            <person name="Monesi N."/>
        </authorList>
    </citation>
    <scope>NUCLEOTIDE SEQUENCE</scope>
    <source>
        <strain evidence="17">HSMRA1968</strain>
        <tissue evidence="17">Whole embryos</tissue>
    </source>
</reference>
<feature type="non-terminal residue" evidence="17">
    <location>
        <position position="1"/>
    </location>
</feature>
<keyword evidence="7" id="KW-0732">Signal</keyword>
<feature type="region of interest" description="Disordered" evidence="12">
    <location>
        <begin position="1208"/>
        <end position="1228"/>
    </location>
</feature>
<evidence type="ECO:0000256" key="2">
    <source>
        <dbReference type="ARBA" id="ARBA00004319"/>
    </source>
</evidence>
<evidence type="ECO:0000259" key="16">
    <source>
        <dbReference type="Pfam" id="PF18404"/>
    </source>
</evidence>
<dbReference type="PANTHER" id="PTHR11226:SF0">
    <property type="entry name" value="UDP-GLUCOSE:GLYCOPROTEIN GLUCOSYLTRANSFERASE"/>
    <property type="match status" value="1"/>
</dbReference>
<dbReference type="GO" id="GO:0018279">
    <property type="term" value="P:protein N-linked glycosylation via asparagine"/>
    <property type="evidence" value="ECO:0007669"/>
    <property type="project" value="TreeGrafter"/>
</dbReference>
<dbReference type="OrthoDB" id="27683at2759"/>
<dbReference type="Pfam" id="PF18403">
    <property type="entry name" value="Thioredoxin_15"/>
    <property type="match status" value="1"/>
</dbReference>
<sequence>SDEIAPLKAWEFQELGLQAAERVAAIQGEEALQILQFTSQNFPTQAKSLLHQQVSEDFRKEMKHNIDVLGRSLNLQPPDAALFVNGLFFDAETLEIGALHEILRSELRVLNGLHNLKIEGKLASDLLALDLSSSGGKEFAIDIRDSAIMWINDLENDAHYKRWGSSLMDLLRPSFPGMLRSVRKNLFNLVLVVDPIQPEGRGLIKLVESFVIHSAPVRIGLVFDNRNADADKETDYRSILCAFNYVTQQKSARDALGFLTDVFASISSNEDITTTTLHKELKKTFSKLSSAQIDYILGEDSDFDYGRQISMEFLDRLGYKSSPQALLNGVPLQQSQLNGDDFEETILSEIMQQTPNIQKAVYKGDLSDSDNVLDYLMDMPHIMPRLNQRILKSDDPTFLDVSGNAHNDLSNVNILAKLSPRDMTATLMSNIKYFHSKHSLEKLNGNALHFLTLWVVGDLETEVGAEMLKNALTYMKSSGGLRVAFIPNTEGPSVSNKDNLNRLVLAASQSLDSIEATNIVLKWLENRKNKVKDIPSPVKQLISSTELHLKMLRVYCARVLKLKPSANAVISNGNIIGPLDENEVFTTDDYGLMERFSSHTYSDKIKKMLQSSENDDLKVDSDTILKLITILVPREQSRTRFAIPTDLQDNYTAVKLPHKSKNSPYFEIFAVLDPASRGAQKLAPILILLRNIINCNMRVLLSAVDKHSDMPVKNFYRFVIEPELQFTADGKSTTGPIARFIGLPAGPLLTQNLQVPENWMVEVVRSVYDLDNIKLVDINGPVHSEYELEYLLLEGHCFDSTSGAPPRGLQFTLGTKETPVVVDTIVMANLGYFQLKANPGAWILKLRAGKSAEIYDVTSADGPNTIHGPEETRVVISSLRSHVLKIRVTKKPGQTHADLLSDESDVQTGIWDSITSSFGGGSDPQTPEMINIFSVASGHLYERLLRIMMLSLLKHTQSPVKFWFLKNYLSPQFIDFLPHMAAEYNFQYELVQYKWPRWLHQQTEKQRTIWGYKILFLDVLFPLDVKKIIFVDADAIVRADIKELNELDLNNAPYAYTPFCDSRKEMEGFRFWKQGYWRNHLQGRKYHISALYVVDLKRFRKIAAGDRLRGQYQALSQDPNSLSNLDQDLPNNMIHQVAIKSLPQEWLWCQTWCSDETLSTAKTIDLCNNPQTKEAKLTAAQRIVPEWKDYDQEIKNLLNKVEFGEEEHEEVLDSATDGGSKKEIHSEL</sequence>
<dbReference type="InterPro" id="IPR040692">
    <property type="entry name" value="UGGT_TRXL_3"/>
</dbReference>
<feature type="domain" description="Glucosyltransferase 24 catalytic" evidence="16">
    <location>
        <begin position="930"/>
        <end position="1197"/>
    </location>
</feature>
<evidence type="ECO:0000259" key="15">
    <source>
        <dbReference type="Pfam" id="PF18403"/>
    </source>
</evidence>
<gene>
    <name evidence="17" type="primary">Uggt_0</name>
    <name evidence="17" type="ORF">Bhyg_13816</name>
</gene>
<evidence type="ECO:0000259" key="13">
    <source>
        <dbReference type="Pfam" id="PF18401"/>
    </source>
</evidence>
<accession>A0A9Q0RWP2</accession>
<evidence type="ECO:0000313" key="17">
    <source>
        <dbReference type="EMBL" id="KAJ6635231.1"/>
    </source>
</evidence>
<comment type="pathway">
    <text evidence="3">Protein modification; protein glycosylation.</text>
</comment>
<dbReference type="PANTHER" id="PTHR11226">
    <property type="entry name" value="UDP-GLUCOSE GLYCOPROTEIN:GLUCOSYLTRANSFERASE"/>
    <property type="match status" value="1"/>
</dbReference>
<keyword evidence="8" id="KW-0256">Endoplasmic reticulum</keyword>
<organism evidence="17 18">
    <name type="scientific">Pseudolycoriella hygida</name>
    <dbReference type="NCBI Taxonomy" id="35572"/>
    <lineage>
        <taxon>Eukaryota</taxon>
        <taxon>Metazoa</taxon>
        <taxon>Ecdysozoa</taxon>
        <taxon>Arthropoda</taxon>
        <taxon>Hexapoda</taxon>
        <taxon>Insecta</taxon>
        <taxon>Pterygota</taxon>
        <taxon>Neoptera</taxon>
        <taxon>Endopterygota</taxon>
        <taxon>Diptera</taxon>
        <taxon>Nematocera</taxon>
        <taxon>Sciaroidea</taxon>
        <taxon>Sciaridae</taxon>
        <taxon>Pseudolycoriella</taxon>
    </lineage>
</organism>
<comment type="catalytic activity">
    <reaction evidence="11">
        <text>N(4)-(alpha-D-Man-(1-&gt;2)-alpha-D-Man-(1-&gt;2)-alpha-D-Man-(1-&gt;3)-[alpha-D-Man-(1-&gt;2)-alpha-D-Man-(1-&gt;3)-[alpha-D-Man-(1-&gt;2)-alpha-D-Man-(1-&gt;6)]-alpha-D-Man-(1-&gt;6)]-beta-D-Man-(1-&gt;4)-beta-D-GlcNAc-(1-&gt;4)-beta-D-GlcNAc)-L-asparaginyl-[protein] (N-glucan mannose isomer 9A1,2,3B1,2,3) + UDP-alpha-D-glucose = N(4)-(alpha-D-Glc-(1-&gt;3)-alpha-D-Man-(1-&gt;2)-alpha-D-Man-(1-&gt;2)-alpha-D-Man-(1-&gt;3)-[alpha-D-Man-(1-&gt;2)-alpha-D-Man-(1-&gt;3)-[alpha-D-Man-(1-&gt;2)-alpha-D-Man-(1-&gt;6)]-alpha-D-Man-(1-&gt;6)]-beta-D-Man-(1-&gt;4)-beta-D-GlcNAc-(1-&gt;4)-beta-D-GlcNAc)-L-asparaginyl-[protein] + UDP + H(+)</text>
        <dbReference type="Rhea" id="RHEA:61304"/>
        <dbReference type="Rhea" id="RHEA-COMP:14356"/>
        <dbReference type="Rhea" id="RHEA-COMP:14357"/>
        <dbReference type="ChEBI" id="CHEBI:15378"/>
        <dbReference type="ChEBI" id="CHEBI:58223"/>
        <dbReference type="ChEBI" id="CHEBI:58885"/>
        <dbReference type="ChEBI" id="CHEBI:59080"/>
        <dbReference type="ChEBI" id="CHEBI:139493"/>
    </reaction>
</comment>
<dbReference type="GO" id="GO:0005788">
    <property type="term" value="C:endoplasmic reticulum lumen"/>
    <property type="evidence" value="ECO:0007669"/>
    <property type="project" value="UniProtKB-SubCell"/>
</dbReference>
<protein>
    <submittedName>
        <fullName evidence="17">UDP-glucose:glycoprotein glucosyltransferase</fullName>
    </submittedName>
</protein>
<feature type="domain" description="UDP-glucose:glycoprotein glucosyltransferase thioredoxin-like" evidence="15">
    <location>
        <begin position="421"/>
        <end position="629"/>
    </location>
</feature>
<dbReference type="Proteomes" id="UP001151699">
    <property type="component" value="Chromosome C"/>
</dbReference>
<keyword evidence="18" id="KW-1185">Reference proteome</keyword>
<dbReference type="Pfam" id="PF06427">
    <property type="entry name" value="UDP-g_GGTase"/>
    <property type="match status" value="1"/>
</dbReference>
<dbReference type="InterPro" id="IPR009448">
    <property type="entry name" value="UDP-g_GGtrans"/>
</dbReference>
<dbReference type="InterPro" id="IPR029044">
    <property type="entry name" value="Nucleotide-diphossugar_trans"/>
</dbReference>
<dbReference type="Pfam" id="PF18401">
    <property type="entry name" value="Thioredoxin_13"/>
    <property type="match status" value="1"/>
</dbReference>
<name>A0A9Q0RWP2_9DIPT</name>
<feature type="domain" description="UGGT thioredoxin-like" evidence="14">
    <location>
        <begin position="141"/>
        <end position="390"/>
    </location>
</feature>
<evidence type="ECO:0000259" key="14">
    <source>
        <dbReference type="Pfam" id="PF18402"/>
    </source>
</evidence>
<keyword evidence="9" id="KW-0325">Glycoprotein</keyword>
<evidence type="ECO:0000313" key="18">
    <source>
        <dbReference type="Proteomes" id="UP001151699"/>
    </source>
</evidence>
<dbReference type="CDD" id="cd06432">
    <property type="entry name" value="GT8_HUGT1_C_like"/>
    <property type="match status" value="1"/>
</dbReference>
<dbReference type="AlphaFoldDB" id="A0A9Q0RWP2"/>
<evidence type="ECO:0000256" key="9">
    <source>
        <dbReference type="ARBA" id="ARBA00023180"/>
    </source>
</evidence>
<dbReference type="InterPro" id="IPR040525">
    <property type="entry name" value="UGGT_TRXL_4"/>
</dbReference>
<comment type="function">
    <text evidence="10">Recognizes glycoproteins with minor folding defects. Reglucosylates single N-glycans near the misfolded part of the protein, thus providing quality control for protein folding in the endoplasmic reticulum. Reglucosylated proteins are recognized by calreticulin for recycling to the endoplasmic reticulum and refolding or degradation.</text>
</comment>
<evidence type="ECO:0000256" key="12">
    <source>
        <dbReference type="SAM" id="MobiDB-lite"/>
    </source>
</evidence>
<keyword evidence="6" id="KW-0808">Transferase</keyword>
<dbReference type="GO" id="GO:0003980">
    <property type="term" value="F:UDP-glucose:glycoprotein glucosyltransferase activity"/>
    <property type="evidence" value="ECO:0007669"/>
    <property type="project" value="InterPro"/>
</dbReference>
<evidence type="ECO:0000256" key="10">
    <source>
        <dbReference type="ARBA" id="ARBA00045874"/>
    </source>
</evidence>
<comment type="caution">
    <text evidence="17">The sequence shown here is derived from an EMBL/GenBank/DDBJ whole genome shotgun (WGS) entry which is preliminary data.</text>
</comment>
<dbReference type="EMBL" id="WJQU01000004">
    <property type="protein sequence ID" value="KAJ6635231.1"/>
    <property type="molecule type" value="Genomic_DNA"/>
</dbReference>
<dbReference type="FunFam" id="3.90.550.10:FF:000004">
    <property type="entry name" value="UDP-glucose glycoprotein glucosyltransferase 1"/>
    <property type="match status" value="1"/>
</dbReference>
<dbReference type="SUPFAM" id="SSF53448">
    <property type="entry name" value="Nucleotide-diphospho-sugar transferases"/>
    <property type="match status" value="1"/>
</dbReference>
<evidence type="ECO:0000256" key="1">
    <source>
        <dbReference type="ARBA" id="ARBA00001913"/>
    </source>
</evidence>
<evidence type="ECO:0000256" key="7">
    <source>
        <dbReference type="ARBA" id="ARBA00022729"/>
    </source>
</evidence>
<evidence type="ECO:0000256" key="11">
    <source>
        <dbReference type="ARBA" id="ARBA00048456"/>
    </source>
</evidence>
<comment type="cofactor">
    <cofactor evidence="1">
        <name>Ca(2+)</name>
        <dbReference type="ChEBI" id="CHEBI:29108"/>
    </cofactor>
</comment>
<feature type="domain" description="UGGT thioredoxin-like" evidence="13">
    <location>
        <begin position="2"/>
        <end position="130"/>
    </location>
</feature>
<dbReference type="GO" id="GO:0051082">
    <property type="term" value="F:unfolded protein binding"/>
    <property type="evidence" value="ECO:0007669"/>
    <property type="project" value="TreeGrafter"/>
</dbReference>
<dbReference type="InterPro" id="IPR040694">
    <property type="entry name" value="UGGT_TRXL_2"/>
</dbReference>
<keyword evidence="5" id="KW-0328">Glycosyltransferase</keyword>
<evidence type="ECO:0000256" key="3">
    <source>
        <dbReference type="ARBA" id="ARBA00004922"/>
    </source>
</evidence>
<proteinExistence type="inferred from homology"/>
<dbReference type="InterPro" id="IPR040497">
    <property type="entry name" value="Glyco_transf_24"/>
</dbReference>
<comment type="subcellular location">
    <subcellularLocation>
        <location evidence="2">Endoplasmic reticulum lumen</location>
    </subcellularLocation>
</comment>
<evidence type="ECO:0000256" key="5">
    <source>
        <dbReference type="ARBA" id="ARBA00022676"/>
    </source>
</evidence>
<dbReference type="Gene3D" id="3.90.550.10">
    <property type="entry name" value="Spore Coat Polysaccharide Biosynthesis Protein SpsA, Chain A"/>
    <property type="match status" value="1"/>
</dbReference>